<dbReference type="Gene3D" id="1.20.1500.10">
    <property type="entry name" value="YheA/YmcA-like"/>
    <property type="match status" value="1"/>
</dbReference>
<protein>
    <submittedName>
        <fullName evidence="1">YlbF family regulator</fullName>
    </submittedName>
</protein>
<proteinExistence type="predicted"/>
<comment type="caution">
    <text evidence="1">The sequence shown here is derived from an EMBL/GenBank/DDBJ whole genome shotgun (WGS) entry which is preliminary data.</text>
</comment>
<organism evidence="1 2">
    <name type="scientific">Candidatus Scatomonas pullistercoris</name>
    <dbReference type="NCBI Taxonomy" id="2840920"/>
    <lineage>
        <taxon>Bacteria</taxon>
        <taxon>Bacillati</taxon>
        <taxon>Bacillota</taxon>
        <taxon>Clostridia</taxon>
        <taxon>Lachnospirales</taxon>
        <taxon>Lachnospiraceae</taxon>
        <taxon>Lachnospiraceae incertae sedis</taxon>
        <taxon>Candidatus Scatomonas</taxon>
    </lineage>
</organism>
<gene>
    <name evidence="1" type="ORF">IAB71_06990</name>
</gene>
<dbReference type="AlphaFoldDB" id="A0A9D1P3S5"/>
<dbReference type="InterPro" id="IPR023378">
    <property type="entry name" value="YheA/YmcA-like_dom_sf"/>
</dbReference>
<evidence type="ECO:0000313" key="1">
    <source>
        <dbReference type="EMBL" id="HIV25517.1"/>
    </source>
</evidence>
<dbReference type="SUPFAM" id="SSF158622">
    <property type="entry name" value="YheA/YmcA-like"/>
    <property type="match status" value="1"/>
</dbReference>
<sequence>MEKNEEKTNDLTNYYGGLEEIMDIITERLHALTDAMRNTIDYQSYLKLEAELDKDQELKKKVDEFRIRNFALQEAENIDLFEAVDRVEKEYRDLRKNPVVAEYLAAELSVCRMIQKVFATINNEIKIDVPEM</sequence>
<evidence type="ECO:0000313" key="2">
    <source>
        <dbReference type="Proteomes" id="UP000824169"/>
    </source>
</evidence>
<dbReference type="InterPro" id="IPR010368">
    <property type="entry name" value="Com_YlbF"/>
</dbReference>
<dbReference type="Proteomes" id="UP000824169">
    <property type="component" value="Unassembled WGS sequence"/>
</dbReference>
<reference evidence="1" key="1">
    <citation type="submission" date="2020-10" db="EMBL/GenBank/DDBJ databases">
        <authorList>
            <person name="Gilroy R."/>
        </authorList>
    </citation>
    <scope>NUCLEOTIDE SEQUENCE</scope>
    <source>
        <strain evidence="1">CHK188-20938</strain>
    </source>
</reference>
<reference evidence="1" key="2">
    <citation type="journal article" date="2021" name="PeerJ">
        <title>Extensive microbial diversity within the chicken gut microbiome revealed by metagenomics and culture.</title>
        <authorList>
            <person name="Gilroy R."/>
            <person name="Ravi A."/>
            <person name="Getino M."/>
            <person name="Pursley I."/>
            <person name="Horton D.L."/>
            <person name="Alikhan N.F."/>
            <person name="Baker D."/>
            <person name="Gharbi K."/>
            <person name="Hall N."/>
            <person name="Watson M."/>
            <person name="Adriaenssens E.M."/>
            <person name="Foster-Nyarko E."/>
            <person name="Jarju S."/>
            <person name="Secka A."/>
            <person name="Antonio M."/>
            <person name="Oren A."/>
            <person name="Chaudhuri R.R."/>
            <person name="La Ragione R."/>
            <person name="Hildebrand F."/>
            <person name="Pallen M.J."/>
        </authorList>
    </citation>
    <scope>NUCLEOTIDE SEQUENCE</scope>
    <source>
        <strain evidence="1">CHK188-20938</strain>
    </source>
</reference>
<dbReference type="EMBL" id="DVOO01000019">
    <property type="protein sequence ID" value="HIV25517.1"/>
    <property type="molecule type" value="Genomic_DNA"/>
</dbReference>
<accession>A0A9D1P3S5</accession>
<name>A0A9D1P3S5_9FIRM</name>
<dbReference type="Pfam" id="PF06133">
    <property type="entry name" value="Com_YlbF"/>
    <property type="match status" value="1"/>
</dbReference>